<organism evidence="2 3">
    <name type="scientific">Compostimonas suwonensis</name>
    <dbReference type="NCBI Taxonomy" id="1048394"/>
    <lineage>
        <taxon>Bacteria</taxon>
        <taxon>Bacillati</taxon>
        <taxon>Actinomycetota</taxon>
        <taxon>Actinomycetes</taxon>
        <taxon>Micrococcales</taxon>
        <taxon>Microbacteriaceae</taxon>
        <taxon>Compostimonas</taxon>
    </lineage>
</organism>
<sequence>MSTQESAGRGSVPWLGGAVALVSVLLMVAASVWAWPLLAEGVGATQRDGSTLVVPGWPFAVFMPALLTLLTVIVLVAQPIRRRVASAASVPLWKTDQTNRWASTMSLIGVSVTFVGLHALGLSLAADIGLTLGIGVLAFCLGLLLIVLGNYLGKFAPLTDEQRSFFPASTRGFIDGYREGFRRSARKLVWPFIGVGVLTCVLAFFAPWVALFTPLLAPFAMFIPIGYGLATGIAHRGDTEAN</sequence>
<feature type="transmembrane region" description="Helical" evidence="1">
    <location>
        <begin position="12"/>
        <end position="36"/>
    </location>
</feature>
<keyword evidence="1" id="KW-1133">Transmembrane helix</keyword>
<evidence type="ECO:0000313" key="2">
    <source>
        <dbReference type="EMBL" id="PJJ63695.1"/>
    </source>
</evidence>
<keyword evidence="3" id="KW-1185">Reference proteome</keyword>
<gene>
    <name evidence="2" type="ORF">CLV54_1367</name>
</gene>
<dbReference type="AlphaFoldDB" id="A0A2M9C029"/>
<feature type="transmembrane region" description="Helical" evidence="1">
    <location>
        <begin position="188"/>
        <end position="209"/>
    </location>
</feature>
<comment type="caution">
    <text evidence="2">The sequence shown here is derived from an EMBL/GenBank/DDBJ whole genome shotgun (WGS) entry which is preliminary data.</text>
</comment>
<dbReference type="RefSeq" id="WP_100344163.1">
    <property type="nucleotide sequence ID" value="NZ_PGFB01000002.1"/>
</dbReference>
<keyword evidence="1" id="KW-0472">Membrane</keyword>
<dbReference type="Proteomes" id="UP000230161">
    <property type="component" value="Unassembled WGS sequence"/>
</dbReference>
<feature type="transmembrane region" description="Helical" evidence="1">
    <location>
        <begin position="101"/>
        <end position="122"/>
    </location>
</feature>
<protein>
    <submittedName>
        <fullName evidence="2">Uncharacterized protein</fullName>
    </submittedName>
</protein>
<evidence type="ECO:0000313" key="3">
    <source>
        <dbReference type="Proteomes" id="UP000230161"/>
    </source>
</evidence>
<reference evidence="2 3" key="1">
    <citation type="submission" date="2017-11" db="EMBL/GenBank/DDBJ databases">
        <title>Genomic Encyclopedia of Archaeal and Bacterial Type Strains, Phase II (KMG-II): From Individual Species to Whole Genera.</title>
        <authorList>
            <person name="Goeker M."/>
        </authorList>
    </citation>
    <scope>NUCLEOTIDE SEQUENCE [LARGE SCALE GENOMIC DNA]</scope>
    <source>
        <strain evidence="2 3">DSM 25625</strain>
    </source>
</reference>
<dbReference type="EMBL" id="PGFB01000002">
    <property type="protein sequence ID" value="PJJ63695.1"/>
    <property type="molecule type" value="Genomic_DNA"/>
</dbReference>
<keyword evidence="1" id="KW-0812">Transmembrane</keyword>
<evidence type="ECO:0000256" key="1">
    <source>
        <dbReference type="SAM" id="Phobius"/>
    </source>
</evidence>
<dbReference type="OrthoDB" id="9845254at2"/>
<feature type="transmembrane region" description="Helical" evidence="1">
    <location>
        <begin position="56"/>
        <end position="80"/>
    </location>
</feature>
<feature type="transmembrane region" description="Helical" evidence="1">
    <location>
        <begin position="215"/>
        <end position="234"/>
    </location>
</feature>
<name>A0A2M9C029_9MICO</name>
<feature type="transmembrane region" description="Helical" evidence="1">
    <location>
        <begin position="128"/>
        <end position="153"/>
    </location>
</feature>
<proteinExistence type="predicted"/>
<accession>A0A2M9C029</accession>